<dbReference type="GO" id="GO:0032039">
    <property type="term" value="C:integrator complex"/>
    <property type="evidence" value="ECO:0007669"/>
    <property type="project" value="TreeGrafter"/>
</dbReference>
<organism evidence="5">
    <name type="scientific">Melanaphis sacchari</name>
    <dbReference type="NCBI Taxonomy" id="742174"/>
    <lineage>
        <taxon>Eukaryota</taxon>
        <taxon>Metazoa</taxon>
        <taxon>Ecdysozoa</taxon>
        <taxon>Arthropoda</taxon>
        <taxon>Hexapoda</taxon>
        <taxon>Insecta</taxon>
        <taxon>Pterygota</taxon>
        <taxon>Neoptera</taxon>
        <taxon>Paraneoptera</taxon>
        <taxon>Hemiptera</taxon>
        <taxon>Sternorrhyncha</taxon>
        <taxon>Aphidomorpha</taxon>
        <taxon>Aphidoidea</taxon>
        <taxon>Aphididae</taxon>
        <taxon>Aphidini</taxon>
        <taxon>Melanaphis</taxon>
    </lineage>
</organism>
<dbReference type="Pfam" id="PF25458">
    <property type="entry name" value="INTS4_C"/>
    <property type="match status" value="1"/>
</dbReference>
<feature type="domain" description="INTS4 8 helical bundle" evidence="3">
    <location>
        <begin position="618"/>
        <end position="818"/>
    </location>
</feature>
<dbReference type="InterPro" id="IPR016024">
    <property type="entry name" value="ARM-type_fold"/>
</dbReference>
<dbReference type="PANTHER" id="PTHR20938">
    <property type="entry name" value="INTEGRATOR COMPLEX SUBUNIT 4"/>
    <property type="match status" value="1"/>
</dbReference>
<dbReference type="OrthoDB" id="18190at2759"/>
<feature type="domain" description="Integrator complex subunit 4/Protein SIEL C-terminal Ig-like" evidence="4">
    <location>
        <begin position="827"/>
        <end position="960"/>
    </location>
</feature>
<dbReference type="Gene3D" id="1.25.10.10">
    <property type="entry name" value="Leucine-rich Repeat Variant"/>
    <property type="match status" value="1"/>
</dbReference>
<dbReference type="EMBL" id="GFXV01001074">
    <property type="protein sequence ID" value="MBW12879.1"/>
    <property type="molecule type" value="Transcribed_RNA"/>
</dbReference>
<evidence type="ECO:0000256" key="2">
    <source>
        <dbReference type="ARBA" id="ARBA00023242"/>
    </source>
</evidence>
<dbReference type="AlphaFoldDB" id="A0A2H8TFN5"/>
<dbReference type="GO" id="GO:0016180">
    <property type="term" value="P:snRNA processing"/>
    <property type="evidence" value="ECO:0007669"/>
    <property type="project" value="TreeGrafter"/>
</dbReference>
<protein>
    <submittedName>
        <fullName evidence="5">Integrator complex subunit 4</fullName>
    </submittedName>
</protein>
<dbReference type="InterPro" id="IPR011989">
    <property type="entry name" value="ARM-like"/>
</dbReference>
<sequence>MAAVLKKRALAEYSTQVLEQQPPVKKLKCLVKLSALTTGATLSLVNTINGRKTPNDVVQILLQILEQLQFQDSDISNILIKLSEHFKLQSDSTVKILIFSVLSAIGSSDETSEDNVYKIIEEIFTLMKEVKSQKIKTSGLKTLLALGKRMNHDMDLHLKLTNYAKETLGDYRPNITCESLEIIGELMPVKIPQDCLDIHSEMLKLIGSYTQHYNAKTRSNAFNTMVRLHDRGIRLNPAVYLDVCSVINDDNEMVREAALNVISVLGNYYPEERIKGSNGEEMARMSDEAFENICNFMTDISYRIRTQAAKLLGSFMSVSTNVLLKTLDQTLMSNLRRKRTSIERVWECLAKGTAMMSALSTKDTPQEMLDAQQVSLVSTGASGAYLHGLEDEFLEVRIATISSMCSLATRHSEFAVIAMEFLVDMFNDEIEEVRLIAIESLVKLSYASGLRDDQVEIILAVIEDSSSVVREGLHNIFASFELLNQEGLMMCTNRLIESLKKYPEDKKSIWNCMKNLGLRHPTLTLALVPELLAIHPMFETPEPNVEEPSYVSVLILVFNAASKCNSIISLLEDKTIKHYSYLRDIMPHLVPSLQLGGRLSISQVELRPTESDSSKSLELLESLINQVSIVKGSTKVKISLLETFYHNLIRLAQLDQSVNGTAELSALYMHSQLLLNKVLNNNNKTFYSNAVSTHQANNVRTNISQLLQNTLKMQYLFVGLSVQELASIKQFKLKVIALLLVYIVNATNQSARTLSHYFLTQLEDTIKYISEHDIQLESFTSVVFKELSQLEESKPGIVAKLLLPILQSSEPTPPPKPNTNIKMCKVVINRPQGGPDTTHKLSAGLILPIPLNAELYSLQTESLSLLRLKIKYPDQQTHLIMPPRNHLRLVNLSNESYYLLDTNALISHRSEWSEACFVELSLAFDLTETEGALAHVLPPTQPCIVDLCKPIKLKVHPKPVRRGM</sequence>
<dbReference type="Pfam" id="PF24493">
    <property type="entry name" value="INTS4_8HBD"/>
    <property type="match status" value="1"/>
</dbReference>
<dbReference type="SUPFAM" id="SSF48371">
    <property type="entry name" value="ARM repeat"/>
    <property type="match status" value="1"/>
</dbReference>
<evidence type="ECO:0000313" key="5">
    <source>
        <dbReference type="EMBL" id="MBW12879.1"/>
    </source>
</evidence>
<name>A0A2H8TFN5_9HEMI</name>
<accession>A0A2H8TFN5</accession>
<reference evidence="5" key="1">
    <citation type="submission" date="2017-10" db="EMBL/GenBank/DDBJ databases">
        <title>Transcriptome Assembly of Sugarcane Aphid Adults.</title>
        <authorList>
            <person name="Scully E.D."/>
            <person name="Palmer N.A."/>
            <person name="Geib S.M."/>
            <person name="Sarath G."/>
            <person name="Sattler S.E."/>
        </authorList>
    </citation>
    <scope>NUCLEOTIDE SEQUENCE</scope>
    <source>
        <tissue evidence="5">Whole body</tissue>
    </source>
</reference>
<dbReference type="InterPro" id="IPR057412">
    <property type="entry name" value="INTS4_C"/>
</dbReference>
<proteinExistence type="predicted"/>
<evidence type="ECO:0000259" key="3">
    <source>
        <dbReference type="Pfam" id="PF24493"/>
    </source>
</evidence>
<evidence type="ECO:0000259" key="4">
    <source>
        <dbReference type="Pfam" id="PF25458"/>
    </source>
</evidence>
<dbReference type="InterPro" id="IPR056235">
    <property type="entry name" value="INTS4_8HBD"/>
</dbReference>
<comment type="subcellular location">
    <subcellularLocation>
        <location evidence="1">Nucleus</location>
    </subcellularLocation>
</comment>
<keyword evidence="2" id="KW-0539">Nucleus</keyword>
<gene>
    <name evidence="5" type="primary">ints4_0</name>
</gene>
<dbReference type="PANTHER" id="PTHR20938:SF0">
    <property type="entry name" value="INTEGRATOR COMPLEX SUBUNIT 4"/>
    <property type="match status" value="1"/>
</dbReference>
<evidence type="ECO:0000256" key="1">
    <source>
        <dbReference type="ARBA" id="ARBA00004123"/>
    </source>
</evidence>